<keyword evidence="5 6" id="KW-0408">Iron</keyword>
<accession>A0A2T5VA04</accession>
<dbReference type="Gene3D" id="1.10.760.10">
    <property type="entry name" value="Cytochrome c-like domain"/>
    <property type="match status" value="2"/>
</dbReference>
<keyword evidence="2 6" id="KW-0349">Heme</keyword>
<gene>
    <name evidence="9" type="ORF">C8N35_104210</name>
</gene>
<evidence type="ECO:0000313" key="9">
    <source>
        <dbReference type="EMBL" id="PTW60585.1"/>
    </source>
</evidence>
<name>A0A2T5VA04_9HYPH</name>
<dbReference type="EMBL" id="QAYG01000004">
    <property type="protein sequence ID" value="PTW60585.1"/>
    <property type="molecule type" value="Genomic_DNA"/>
</dbReference>
<dbReference type="GO" id="GO:0020037">
    <property type="term" value="F:heme binding"/>
    <property type="evidence" value="ECO:0007669"/>
    <property type="project" value="InterPro"/>
</dbReference>
<comment type="caution">
    <text evidence="9">The sequence shown here is derived from an EMBL/GenBank/DDBJ whole genome shotgun (WGS) entry which is preliminary data.</text>
</comment>
<keyword evidence="10" id="KW-1185">Reference proteome</keyword>
<evidence type="ECO:0000259" key="8">
    <source>
        <dbReference type="PROSITE" id="PS51007"/>
    </source>
</evidence>
<keyword evidence="7" id="KW-0732">Signal</keyword>
<evidence type="ECO:0000256" key="1">
    <source>
        <dbReference type="ARBA" id="ARBA00004196"/>
    </source>
</evidence>
<reference evidence="9 10" key="1">
    <citation type="submission" date="2018-04" db="EMBL/GenBank/DDBJ databases">
        <title>Genomic Encyclopedia of Archaeal and Bacterial Type Strains, Phase II (KMG-II): from individual species to whole genera.</title>
        <authorList>
            <person name="Goeker M."/>
        </authorList>
    </citation>
    <scope>NUCLEOTIDE SEQUENCE [LARGE SCALE GENOMIC DNA]</scope>
    <source>
        <strain evidence="9 10">DSM 23382</strain>
    </source>
</reference>
<keyword evidence="9" id="KW-0575">Peroxidase</keyword>
<feature type="chain" id="PRO_5015395014" evidence="7">
    <location>
        <begin position="22"/>
        <end position="413"/>
    </location>
</feature>
<organism evidence="9 10">
    <name type="scientific">Breoghania corrubedonensis</name>
    <dbReference type="NCBI Taxonomy" id="665038"/>
    <lineage>
        <taxon>Bacteria</taxon>
        <taxon>Pseudomonadati</taxon>
        <taxon>Pseudomonadota</taxon>
        <taxon>Alphaproteobacteria</taxon>
        <taxon>Hyphomicrobiales</taxon>
        <taxon>Stappiaceae</taxon>
        <taxon>Breoghania</taxon>
    </lineage>
</organism>
<evidence type="ECO:0000256" key="2">
    <source>
        <dbReference type="ARBA" id="ARBA00022617"/>
    </source>
</evidence>
<dbReference type="SUPFAM" id="SSF46626">
    <property type="entry name" value="Cytochrome c"/>
    <property type="match status" value="2"/>
</dbReference>
<evidence type="ECO:0000256" key="4">
    <source>
        <dbReference type="ARBA" id="ARBA00023002"/>
    </source>
</evidence>
<dbReference type="AlphaFoldDB" id="A0A2T5VA04"/>
<dbReference type="PROSITE" id="PS51007">
    <property type="entry name" value="CYTC"/>
    <property type="match status" value="2"/>
</dbReference>
<dbReference type="InterPro" id="IPR004852">
    <property type="entry name" value="Di-haem_cyt_c_peroxidsae"/>
</dbReference>
<keyword evidence="3 6" id="KW-0479">Metal-binding</keyword>
<dbReference type="NCBIfam" id="TIGR03981">
    <property type="entry name" value="SAM_quin_mod"/>
    <property type="match status" value="1"/>
</dbReference>
<dbReference type="GO" id="GO:0046872">
    <property type="term" value="F:metal ion binding"/>
    <property type="evidence" value="ECO:0007669"/>
    <property type="project" value="UniProtKB-KW"/>
</dbReference>
<dbReference type="Pfam" id="PF03150">
    <property type="entry name" value="CCP_MauG"/>
    <property type="match status" value="1"/>
</dbReference>
<dbReference type="InterPro" id="IPR009056">
    <property type="entry name" value="Cyt_c-like_dom"/>
</dbReference>
<feature type="domain" description="Cytochrome c" evidence="8">
    <location>
        <begin position="52"/>
        <end position="166"/>
    </location>
</feature>
<protein>
    <submittedName>
        <fullName evidence="9">Cytochrome c peroxidase</fullName>
    </submittedName>
</protein>
<dbReference type="Proteomes" id="UP000244081">
    <property type="component" value="Unassembled WGS sequence"/>
</dbReference>
<evidence type="ECO:0000256" key="7">
    <source>
        <dbReference type="SAM" id="SignalP"/>
    </source>
</evidence>
<evidence type="ECO:0000313" key="10">
    <source>
        <dbReference type="Proteomes" id="UP000244081"/>
    </source>
</evidence>
<dbReference type="InterPro" id="IPR036909">
    <property type="entry name" value="Cyt_c-like_dom_sf"/>
</dbReference>
<proteinExistence type="predicted"/>
<dbReference type="InterPro" id="IPR051395">
    <property type="entry name" value="Cytochrome_c_Peroxidase/MauG"/>
</dbReference>
<feature type="signal peptide" evidence="7">
    <location>
        <begin position="1"/>
        <end position="21"/>
    </location>
</feature>
<dbReference type="GO" id="GO:0004130">
    <property type="term" value="F:cytochrome-c peroxidase activity"/>
    <property type="evidence" value="ECO:0007669"/>
    <property type="project" value="TreeGrafter"/>
</dbReference>
<dbReference type="GO" id="GO:0009055">
    <property type="term" value="F:electron transfer activity"/>
    <property type="evidence" value="ECO:0007669"/>
    <property type="project" value="InterPro"/>
</dbReference>
<dbReference type="GO" id="GO:0030313">
    <property type="term" value="C:cell envelope"/>
    <property type="evidence" value="ECO:0007669"/>
    <property type="project" value="UniProtKB-SubCell"/>
</dbReference>
<dbReference type="RefSeq" id="WP_107990186.1">
    <property type="nucleotide sequence ID" value="NZ_QAYG01000004.1"/>
</dbReference>
<sequence length="413" mass="44739">MRYATRLAVIAFLLSTLPSSAGQELREVVLRKSALKSGLIPAVETRVAVDAQMVTAGRLLFQSRSLSLDKQIACASCHVDRFGSADGLPNAFGTEASGQGLARMIGGGDIIPRNTLAFWGRGGKQFNIFFWDGKVDASSGTLHSQFAGKEPSDDALVVAVHLPPVEIGEMVMDSPANNALETESVSTAKQVYAILIERIRAMPELSGPLAQAAGKPVRALTFSDIAEAIASFIRENFAVRSTRFHDFVFNDGELSAQELAGGLLFYGKAGCSGCHNGPYFSDMDFHAIPFPQVGFGKNGFGVDYGRFNVTMDPDDRYKFRTPPLYNVTKTAPYSHSGSLYKLGDAIRAHVDPLALYDPGSMTDIERTEFYARLKTWSGEPINALHLAEDEVAALEAFLATLEYDSLLSTIETD</sequence>
<dbReference type="InterPro" id="IPR023893">
    <property type="entry name" value="MauG-like"/>
</dbReference>
<feature type="domain" description="Cytochrome c" evidence="8">
    <location>
        <begin position="256"/>
        <end position="402"/>
    </location>
</feature>
<dbReference type="OrthoDB" id="9805202at2"/>
<dbReference type="PANTHER" id="PTHR30600">
    <property type="entry name" value="CYTOCHROME C PEROXIDASE-RELATED"/>
    <property type="match status" value="1"/>
</dbReference>
<evidence type="ECO:0000256" key="3">
    <source>
        <dbReference type="ARBA" id="ARBA00022723"/>
    </source>
</evidence>
<evidence type="ECO:0000256" key="6">
    <source>
        <dbReference type="PROSITE-ProRule" id="PRU00433"/>
    </source>
</evidence>
<keyword evidence="4" id="KW-0560">Oxidoreductase</keyword>
<evidence type="ECO:0000256" key="5">
    <source>
        <dbReference type="ARBA" id="ARBA00023004"/>
    </source>
</evidence>
<comment type="subcellular location">
    <subcellularLocation>
        <location evidence="1">Cell envelope</location>
    </subcellularLocation>
</comment>